<accession>A0AAV7R104</accession>
<dbReference type="InterPro" id="IPR001870">
    <property type="entry name" value="B30.2/SPRY"/>
</dbReference>
<dbReference type="SMART" id="SM00449">
    <property type="entry name" value="SPRY"/>
    <property type="match status" value="1"/>
</dbReference>
<dbReference type="PROSITE" id="PS50188">
    <property type="entry name" value="B302_SPRY"/>
    <property type="match status" value="1"/>
</dbReference>
<reference evidence="4" key="1">
    <citation type="journal article" date="2022" name="bioRxiv">
        <title>Sequencing and chromosome-scale assembly of the giantPleurodeles waltlgenome.</title>
        <authorList>
            <person name="Brown T."/>
            <person name="Elewa A."/>
            <person name="Iarovenko S."/>
            <person name="Subramanian E."/>
            <person name="Araus A.J."/>
            <person name="Petzold A."/>
            <person name="Susuki M."/>
            <person name="Suzuki K.-i.T."/>
            <person name="Hayashi T."/>
            <person name="Toyoda A."/>
            <person name="Oliveira C."/>
            <person name="Osipova E."/>
            <person name="Leigh N.D."/>
            <person name="Simon A."/>
            <person name="Yun M.H."/>
        </authorList>
    </citation>
    <scope>NUCLEOTIDE SEQUENCE</scope>
    <source>
        <strain evidence="4">20211129_DDA</strain>
        <tissue evidence="4">Liver</tissue>
    </source>
</reference>
<evidence type="ECO:0000259" key="3">
    <source>
        <dbReference type="PROSITE" id="PS50188"/>
    </source>
</evidence>
<evidence type="ECO:0000256" key="2">
    <source>
        <dbReference type="SAM" id="MobiDB-lite"/>
    </source>
</evidence>
<dbReference type="InterPro" id="IPR006574">
    <property type="entry name" value="PRY"/>
</dbReference>
<dbReference type="InterPro" id="IPR043136">
    <property type="entry name" value="B30.2/SPRY_sf"/>
</dbReference>
<dbReference type="Pfam" id="PF00622">
    <property type="entry name" value="SPRY"/>
    <property type="match status" value="1"/>
</dbReference>
<name>A0AAV7R104_PLEWA</name>
<evidence type="ECO:0000313" key="4">
    <source>
        <dbReference type="EMBL" id="KAJ1145367.1"/>
    </source>
</evidence>
<dbReference type="InterPro" id="IPR050143">
    <property type="entry name" value="TRIM/RBCC"/>
</dbReference>
<proteinExistence type="predicted"/>
<dbReference type="Gene3D" id="2.60.120.920">
    <property type="match status" value="1"/>
</dbReference>
<dbReference type="EMBL" id="JANPWB010000010">
    <property type="protein sequence ID" value="KAJ1145367.1"/>
    <property type="molecule type" value="Genomic_DNA"/>
</dbReference>
<dbReference type="InterPro" id="IPR003879">
    <property type="entry name" value="Butyrophylin_SPRY"/>
</dbReference>
<dbReference type="PRINTS" id="PR01407">
    <property type="entry name" value="BUTYPHLNCDUF"/>
</dbReference>
<dbReference type="AlphaFoldDB" id="A0AAV7R104"/>
<keyword evidence="5" id="KW-1185">Reference proteome</keyword>
<feature type="region of interest" description="Disordered" evidence="2">
    <location>
        <begin position="59"/>
        <end position="90"/>
    </location>
</feature>
<dbReference type="SUPFAM" id="SSF57845">
    <property type="entry name" value="B-box zinc-binding domain"/>
    <property type="match status" value="1"/>
</dbReference>
<keyword evidence="1" id="KW-0175">Coiled coil</keyword>
<dbReference type="SMART" id="SM00589">
    <property type="entry name" value="PRY"/>
    <property type="match status" value="1"/>
</dbReference>
<comment type="caution">
    <text evidence="4">The sequence shown here is derived from an EMBL/GenBank/DDBJ whole genome shotgun (WGS) entry which is preliminary data.</text>
</comment>
<dbReference type="InterPro" id="IPR013320">
    <property type="entry name" value="ConA-like_dom_sf"/>
</dbReference>
<sequence>MELRVHGEEGAALEIPQPLGGAFRCQEGGVTVTFVNSPPRPAPPSVRFTCSPEHRWKLLGGSDAGRGYRSAGESRYQDPGYRGRSEGQAAALGHRDEMEKLGVPEELSGSQKGDEPLPESGKQLPTKDRFSDFFTVTFDTGPALPNLQDKLTNLNLALSSPGISQPTLVMVPPEPGTASASSGTLLPAQSTVSPALGVHGGMQLPQPETGCPEHGLPQSHWCQEESRAVCLQCPCQDHHTRDLEESATKIRNKIVDHCETLQLKTAGIEKYVAEVLPGKNQSVACTASCAREQIIQRLMFVRNVCENEEQRLLEEVHAEEERAQQGILTQRAYWEQSAQKLATLRTYLVDVLTKMDDRSLMLSQAEIFERTEEAEGILEPKESEKLNFNQRCVQSPLLNGLWASAVLCCTTGVEDILIDEKTISHLLSISEDKKILTFLHKKPKKYEDCLERFNYWPNAFASKSFQAGLHAWRISVEKSVAYKVGIAYGSLQRKGSGNDSRLGYNPVSWVFSRYDKDFRFSHDSQHQAVELLKCPKQIGVLVDWDGGELLFYDPDSCVVLHSHHANFTSPVFPVFAVADDCIKIT</sequence>
<dbReference type="InterPro" id="IPR003877">
    <property type="entry name" value="SPRY_dom"/>
</dbReference>
<dbReference type="PANTHER" id="PTHR24103">
    <property type="entry name" value="E3 UBIQUITIN-PROTEIN LIGASE TRIM"/>
    <property type="match status" value="1"/>
</dbReference>
<evidence type="ECO:0000313" key="5">
    <source>
        <dbReference type="Proteomes" id="UP001066276"/>
    </source>
</evidence>
<protein>
    <recommendedName>
        <fullName evidence="3">B30.2/SPRY domain-containing protein</fullName>
    </recommendedName>
</protein>
<organism evidence="4 5">
    <name type="scientific">Pleurodeles waltl</name>
    <name type="common">Iberian ribbed newt</name>
    <dbReference type="NCBI Taxonomy" id="8319"/>
    <lineage>
        <taxon>Eukaryota</taxon>
        <taxon>Metazoa</taxon>
        <taxon>Chordata</taxon>
        <taxon>Craniata</taxon>
        <taxon>Vertebrata</taxon>
        <taxon>Euteleostomi</taxon>
        <taxon>Amphibia</taxon>
        <taxon>Batrachia</taxon>
        <taxon>Caudata</taxon>
        <taxon>Salamandroidea</taxon>
        <taxon>Salamandridae</taxon>
        <taxon>Pleurodelinae</taxon>
        <taxon>Pleurodeles</taxon>
    </lineage>
</organism>
<dbReference type="SUPFAM" id="SSF49899">
    <property type="entry name" value="Concanavalin A-like lectins/glucanases"/>
    <property type="match status" value="1"/>
</dbReference>
<gene>
    <name evidence="4" type="ORF">NDU88_011656</name>
</gene>
<dbReference type="Proteomes" id="UP001066276">
    <property type="component" value="Chromosome 6"/>
</dbReference>
<feature type="region of interest" description="Disordered" evidence="2">
    <location>
        <begin position="104"/>
        <end position="126"/>
    </location>
</feature>
<evidence type="ECO:0000256" key="1">
    <source>
        <dbReference type="ARBA" id="ARBA00023054"/>
    </source>
</evidence>
<feature type="domain" description="B30.2/SPRY" evidence="3">
    <location>
        <begin position="396"/>
        <end position="585"/>
    </location>
</feature>